<dbReference type="InterPro" id="IPR008928">
    <property type="entry name" value="6-hairpin_glycosidase_sf"/>
</dbReference>
<dbReference type="Pfam" id="PF02210">
    <property type="entry name" value="Laminin_G_2"/>
    <property type="match status" value="1"/>
</dbReference>
<evidence type="ECO:0000313" key="3">
    <source>
        <dbReference type="Proteomes" id="UP000646749"/>
    </source>
</evidence>
<dbReference type="InterPro" id="IPR001791">
    <property type="entry name" value="Laminin_G"/>
</dbReference>
<dbReference type="Gene3D" id="1.50.10.10">
    <property type="match status" value="1"/>
</dbReference>
<sequence>MTGIAGGVPGVPELDDVAGEEVPAEELHHLPSLRNQRGQAHVNHDLSSVSWLAAPPFSGGYHTGVLRVDGAALGAQRYRWKPWGTRREHRSAQVTVVTDTSLAYDADELLWRIEVTNERAEPATVEVTQELFAPIGHSETGWGWLHTVPWNAEDQYDYHALERIRETTRAGAERTPYLLGSGPRRLRLGRPRPPGIQRDEETAPMLLEFELPRHVSADTVYPHTSAVRGAVRDLRCTGPDSRSGAADSLLLDHPGPVVLTDDVELTLEAFPLAPGLEFGLEFRADDPGHDGVLLTHGNHPDSLQLGLADGRLWLGICGERELADQPVAAGRWHRLRVRLDADHASLHLDGREVARTGHWTRAARWRSSVEDGVLAIVDSRSPARAGYAFGVPPDELVADGAGGRATWRRELGPGESIVLGVACGYGTDAEQVAVAARRAAGAIEPALAATADAWRQLWRSAFTPDNAEFSGHLPTLHSPDPELARAYYMGALLVLYMRNIRVGRSGRPVFLTGGPRLGATTTYFWDHTEWSRMYAMLEPAGLREWLLRALSGHYDASFGFDVWGGGSLGNYYVSNDYSLFRLVEHYVGVTGDVAFLAEPAGDRSVLEHVERLAYGFAGRRTAATGGVLADYGPDAWGVLECVPNYVHAMASFNAAYVHMLRSYAGLLRFLGRDDEADRADTEAGELAGAVLGLCAGGGRWHIARPGGRDTIGHVLDFGLVAASLHDDLPQDRRDEMVAFVVDSLLAGPWMRALAADDPIAPFSDRPDHGAGGAFGAWPGVTAYGLAKLGRPDLAVGVLRRTPRAASGALWGQAMEIVPGGVPSGDGVSADADPVVRVAGRGVANRDSIAGAATTEAVIAGLFGVEPGYTSLSSSVPRPATVTAPDPGIGVLANLNLRPAPEPLPAPAGAAR</sequence>
<reference evidence="2 3" key="1">
    <citation type="submission" date="2021-01" db="EMBL/GenBank/DDBJ databases">
        <title>Whole genome shotgun sequence of Plantactinospora endophytica NBRC 110450.</title>
        <authorList>
            <person name="Komaki H."/>
            <person name="Tamura T."/>
        </authorList>
    </citation>
    <scope>NUCLEOTIDE SEQUENCE [LARGE SCALE GENOMIC DNA]</scope>
    <source>
        <strain evidence="2 3">NBRC 110450</strain>
    </source>
</reference>
<feature type="domain" description="Laminin G" evidence="1">
    <location>
        <begin position="289"/>
        <end position="356"/>
    </location>
</feature>
<dbReference type="Gene3D" id="2.60.120.200">
    <property type="match status" value="1"/>
</dbReference>
<keyword evidence="3" id="KW-1185">Reference proteome</keyword>
<dbReference type="Proteomes" id="UP000646749">
    <property type="component" value="Unassembled WGS sequence"/>
</dbReference>
<dbReference type="CDD" id="cd00110">
    <property type="entry name" value="LamG"/>
    <property type="match status" value="1"/>
</dbReference>
<proteinExistence type="predicted"/>
<dbReference type="SUPFAM" id="SSF48208">
    <property type="entry name" value="Six-hairpin glycosidases"/>
    <property type="match status" value="1"/>
</dbReference>
<dbReference type="InterPro" id="IPR013320">
    <property type="entry name" value="ConA-like_dom_sf"/>
</dbReference>
<organism evidence="2 3">
    <name type="scientific">Plantactinospora endophytica</name>
    <dbReference type="NCBI Taxonomy" id="673535"/>
    <lineage>
        <taxon>Bacteria</taxon>
        <taxon>Bacillati</taxon>
        <taxon>Actinomycetota</taxon>
        <taxon>Actinomycetes</taxon>
        <taxon>Micromonosporales</taxon>
        <taxon>Micromonosporaceae</taxon>
        <taxon>Plantactinospora</taxon>
    </lineage>
</organism>
<evidence type="ECO:0000313" key="2">
    <source>
        <dbReference type="EMBL" id="GIG92163.1"/>
    </source>
</evidence>
<dbReference type="EMBL" id="BONW01000042">
    <property type="protein sequence ID" value="GIG92163.1"/>
    <property type="molecule type" value="Genomic_DNA"/>
</dbReference>
<comment type="caution">
    <text evidence="2">The sequence shown here is derived from an EMBL/GenBank/DDBJ whole genome shotgun (WGS) entry which is preliminary data.</text>
</comment>
<accession>A0ABQ4EBQ9</accession>
<protein>
    <recommendedName>
        <fullName evidence="1">Laminin G domain-containing protein</fullName>
    </recommendedName>
</protein>
<evidence type="ECO:0000259" key="1">
    <source>
        <dbReference type="Pfam" id="PF02210"/>
    </source>
</evidence>
<name>A0ABQ4EBQ9_9ACTN</name>
<gene>
    <name evidence="2" type="ORF">Pen02_70990</name>
</gene>
<dbReference type="InterPro" id="IPR012341">
    <property type="entry name" value="6hp_glycosidase-like_sf"/>
</dbReference>
<dbReference type="SUPFAM" id="SSF49899">
    <property type="entry name" value="Concanavalin A-like lectins/glucanases"/>
    <property type="match status" value="1"/>
</dbReference>